<evidence type="ECO:0000256" key="1">
    <source>
        <dbReference type="SAM" id="Phobius"/>
    </source>
</evidence>
<proteinExistence type="predicted"/>
<dbReference type="AlphaFoldDB" id="A0A0A9H368"/>
<accession>A0A0A9H368</accession>
<organism evidence="2">
    <name type="scientific">Arundo donax</name>
    <name type="common">Giant reed</name>
    <name type="synonym">Donax arundinaceus</name>
    <dbReference type="NCBI Taxonomy" id="35708"/>
    <lineage>
        <taxon>Eukaryota</taxon>
        <taxon>Viridiplantae</taxon>
        <taxon>Streptophyta</taxon>
        <taxon>Embryophyta</taxon>
        <taxon>Tracheophyta</taxon>
        <taxon>Spermatophyta</taxon>
        <taxon>Magnoliopsida</taxon>
        <taxon>Liliopsida</taxon>
        <taxon>Poales</taxon>
        <taxon>Poaceae</taxon>
        <taxon>PACMAD clade</taxon>
        <taxon>Arundinoideae</taxon>
        <taxon>Arundineae</taxon>
        <taxon>Arundo</taxon>
    </lineage>
</organism>
<protein>
    <submittedName>
        <fullName evidence="2">Uncharacterized protein</fullName>
    </submittedName>
</protein>
<reference evidence="2" key="1">
    <citation type="submission" date="2014-09" db="EMBL/GenBank/DDBJ databases">
        <authorList>
            <person name="Magalhaes I.L.F."/>
            <person name="Oliveira U."/>
            <person name="Santos F.R."/>
            <person name="Vidigal T.H.D.A."/>
            <person name="Brescovit A.D."/>
            <person name="Santos A.J."/>
        </authorList>
    </citation>
    <scope>NUCLEOTIDE SEQUENCE</scope>
    <source>
        <tissue evidence="2">Shoot tissue taken approximately 20 cm above the soil surface</tissue>
    </source>
</reference>
<evidence type="ECO:0000313" key="2">
    <source>
        <dbReference type="EMBL" id="JAE27328.1"/>
    </source>
</evidence>
<feature type="transmembrane region" description="Helical" evidence="1">
    <location>
        <begin position="16"/>
        <end position="36"/>
    </location>
</feature>
<keyword evidence="1" id="KW-0472">Membrane</keyword>
<sequence>MKGHDHSVRMSPEPFALIWLSLNDLALPGPGLFLFIKPSSVAF</sequence>
<keyword evidence="1" id="KW-1133">Transmembrane helix</keyword>
<name>A0A0A9H368_ARUDO</name>
<reference evidence="2" key="2">
    <citation type="journal article" date="2015" name="Data Brief">
        <title>Shoot transcriptome of the giant reed, Arundo donax.</title>
        <authorList>
            <person name="Barrero R.A."/>
            <person name="Guerrero F.D."/>
            <person name="Moolhuijzen P."/>
            <person name="Goolsby J.A."/>
            <person name="Tidwell J."/>
            <person name="Bellgard S.E."/>
            <person name="Bellgard M.I."/>
        </authorList>
    </citation>
    <scope>NUCLEOTIDE SEQUENCE</scope>
    <source>
        <tissue evidence="2">Shoot tissue taken approximately 20 cm above the soil surface</tissue>
    </source>
</reference>
<keyword evidence="1" id="KW-0812">Transmembrane</keyword>
<dbReference type="EMBL" id="GBRH01170568">
    <property type="protein sequence ID" value="JAE27328.1"/>
    <property type="molecule type" value="Transcribed_RNA"/>
</dbReference>